<evidence type="ECO:0000256" key="3">
    <source>
        <dbReference type="SAM" id="SignalP"/>
    </source>
</evidence>
<feature type="region of interest" description="Disordered" evidence="2">
    <location>
        <begin position="456"/>
        <end position="476"/>
    </location>
</feature>
<feature type="signal peptide" evidence="3">
    <location>
        <begin position="1"/>
        <end position="28"/>
    </location>
</feature>
<name>A0A1Q9CZ70_SYMMI</name>
<keyword evidence="1" id="KW-0175">Coiled coil</keyword>
<organism evidence="4 5">
    <name type="scientific">Symbiodinium microadriaticum</name>
    <name type="common">Dinoflagellate</name>
    <name type="synonym">Zooxanthella microadriatica</name>
    <dbReference type="NCBI Taxonomy" id="2951"/>
    <lineage>
        <taxon>Eukaryota</taxon>
        <taxon>Sar</taxon>
        <taxon>Alveolata</taxon>
        <taxon>Dinophyceae</taxon>
        <taxon>Suessiales</taxon>
        <taxon>Symbiodiniaceae</taxon>
        <taxon>Symbiodinium</taxon>
    </lineage>
</organism>
<evidence type="ECO:0000313" key="5">
    <source>
        <dbReference type="Proteomes" id="UP000186817"/>
    </source>
</evidence>
<feature type="compositionally biased region" description="Basic and acidic residues" evidence="2">
    <location>
        <begin position="629"/>
        <end position="638"/>
    </location>
</feature>
<gene>
    <name evidence="4" type="ORF">AK812_SmicGene30509</name>
</gene>
<dbReference type="AlphaFoldDB" id="A0A1Q9CZ70"/>
<feature type="chain" id="PRO_5010181367" evidence="3">
    <location>
        <begin position="29"/>
        <end position="638"/>
    </location>
</feature>
<feature type="compositionally biased region" description="Acidic residues" evidence="2">
    <location>
        <begin position="616"/>
        <end position="628"/>
    </location>
</feature>
<feature type="coiled-coil region" evidence="1">
    <location>
        <begin position="363"/>
        <end position="397"/>
    </location>
</feature>
<dbReference type="Proteomes" id="UP000186817">
    <property type="component" value="Unassembled WGS sequence"/>
</dbReference>
<evidence type="ECO:0000313" key="4">
    <source>
        <dbReference type="EMBL" id="OLP88191.1"/>
    </source>
</evidence>
<feature type="compositionally biased region" description="Basic and acidic residues" evidence="2">
    <location>
        <begin position="544"/>
        <end position="554"/>
    </location>
</feature>
<reference evidence="4 5" key="1">
    <citation type="submission" date="2016-02" db="EMBL/GenBank/DDBJ databases">
        <title>Genome analysis of coral dinoflagellate symbionts highlights evolutionary adaptations to a symbiotic lifestyle.</title>
        <authorList>
            <person name="Aranda M."/>
            <person name="Li Y."/>
            <person name="Liew Y.J."/>
            <person name="Baumgarten S."/>
            <person name="Simakov O."/>
            <person name="Wilson M."/>
            <person name="Piel J."/>
            <person name="Ashoor H."/>
            <person name="Bougouffa S."/>
            <person name="Bajic V.B."/>
            <person name="Ryu T."/>
            <person name="Ravasi T."/>
            <person name="Bayer T."/>
            <person name="Micklem G."/>
            <person name="Kim H."/>
            <person name="Bhak J."/>
            <person name="Lajeunesse T.C."/>
            <person name="Voolstra C.R."/>
        </authorList>
    </citation>
    <scope>NUCLEOTIDE SEQUENCE [LARGE SCALE GENOMIC DNA]</scope>
    <source>
        <strain evidence="4 5">CCMP2467</strain>
    </source>
</reference>
<evidence type="ECO:0000256" key="2">
    <source>
        <dbReference type="SAM" id="MobiDB-lite"/>
    </source>
</evidence>
<dbReference type="OrthoDB" id="435827at2759"/>
<keyword evidence="3" id="KW-0732">Signal</keyword>
<feature type="region of interest" description="Disordered" evidence="2">
    <location>
        <begin position="494"/>
        <end position="638"/>
    </location>
</feature>
<comment type="caution">
    <text evidence="4">The sequence shown here is derived from an EMBL/GenBank/DDBJ whole genome shotgun (WGS) entry which is preliminary data.</text>
</comment>
<feature type="compositionally biased region" description="Basic and acidic residues" evidence="2">
    <location>
        <begin position="563"/>
        <end position="574"/>
    </location>
</feature>
<dbReference type="EMBL" id="LSRX01000826">
    <property type="protein sequence ID" value="OLP88191.1"/>
    <property type="molecule type" value="Genomic_DNA"/>
</dbReference>
<evidence type="ECO:0000256" key="1">
    <source>
        <dbReference type="SAM" id="Coils"/>
    </source>
</evidence>
<accession>A0A1Q9CZ70</accession>
<feature type="compositionally biased region" description="Low complexity" evidence="2">
    <location>
        <begin position="581"/>
        <end position="591"/>
    </location>
</feature>
<protein>
    <submittedName>
        <fullName evidence="4">Uncharacterized protein</fullName>
    </submittedName>
</protein>
<proteinExistence type="predicted"/>
<sequence>MAALGCTIRTSLLCHVLLLCFRARGSDATTAEQALGLHDQGPDVYLPAVPEAELAWRRLQESNATATPDYEREIFYAWGQPNSNNCTSWNHNVVSEPLLCFFAAENQQLDFSGAENRSDRPFGCHATLDRDTGYNSVFFNFDSLGNGSLWSWPFCWWQNADNSDLTTNGPSTSITPSPSQDQGDDWLEMPGMLKRSGFASKKQNVRKRAKRSAARKRFRAGGILSAGQRHLLGTHHATAPSFLVRLGMGRGKQQGNKQWDSQHGGSSWQLWQGAWSPNPKSKAAPWQRQPQPRHASVFDGYDAVDLEAEGVIDVEQATGSGRLVPTVQGVLNETRKAEVRVQKLNIALKAGAAKWRAYEAKFKATYQKERARFLREQARLEKDIQEAEVAQTQARETLCRVATGMLQAPVEIEDTAEEALNVDSIFAGWTEEEGQEADALLRRALAGSVVRTPARSVRAVPRTPNTAASRGPEGNMHVDQEGMGADPYMYGPIPSPPGLASGGVAPHPAEGPTTPGSGQIPKHPGQRAPEVARVPTHVAPPRPGIKDAAKEATRAKQQPPKALPERLDARRQELRAATPFGLGLAGHLGLATPPHGESAAPTPETRSGGLARATIQEDDDEDDSDQEVPEGHPEQREG</sequence>
<keyword evidence="5" id="KW-1185">Reference proteome</keyword>